<name>A0A369L0W0_9BACT</name>
<dbReference type="Pfam" id="PF13855">
    <property type="entry name" value="LRR_8"/>
    <property type="match status" value="1"/>
</dbReference>
<proteinExistence type="predicted"/>
<keyword evidence="4" id="KW-1185">Reference proteome</keyword>
<dbReference type="EMBL" id="QOVW01000009">
    <property type="protein sequence ID" value="RDB37086.1"/>
    <property type="molecule type" value="Genomic_DNA"/>
</dbReference>
<dbReference type="AlphaFoldDB" id="A0A369L0W0"/>
<dbReference type="Proteomes" id="UP000253934">
    <property type="component" value="Unassembled WGS sequence"/>
</dbReference>
<evidence type="ECO:0000313" key="4">
    <source>
        <dbReference type="Proteomes" id="UP000253934"/>
    </source>
</evidence>
<dbReference type="InterPro" id="IPR032675">
    <property type="entry name" value="LRR_dom_sf"/>
</dbReference>
<dbReference type="InterPro" id="IPR001611">
    <property type="entry name" value="Leu-rich_rpt"/>
</dbReference>
<accession>A0A369L0W0</accession>
<sequence length="493" mass="56260">MPHINFKNFLLFLSFILLCNSCNNNSNSSNNIEQILAKSNVVLNSNYLECNKFNVKESDFKTNEEYNSFIEIISLLENRNKFLENKKFTLNEIENEIKFFYNLSNEYGDKIEIIDNPEVDNMISCNLQNYFHKLNDHLSIFQNRIIYLIPQKDGTSVGKISRNNDGEKTLGGATGNLAELSDFYIDHKNLKLKDDYLAYNFLNKKSNDEVCKTLELITDGNKVKGSKFPNTVTTATPCEIEVRNSLDGALESTFTVLLNHTYRYWCQTDTKLPAYKTAQAAGLCDKTDQEIKYTFKISMDITDSPSADENKIEDISPLSGFYSLTKLSLDNNKISVLQPHLLDDLLLLSDFIISRNKLTSLPVGIFDNFAILETLYLSGNDFNSISNNLLHKIKYLDYFGIDTTFLNKISDSFFKSNNNLNTVIITEYSNLSKIPAKLFDGVTIGKCIKFYCIGTCDIPNELDTKLTTELQLERVSTDYLVKYINKNNLESCD</sequence>
<evidence type="ECO:0000256" key="2">
    <source>
        <dbReference type="ARBA" id="ARBA00022737"/>
    </source>
</evidence>
<dbReference type="PANTHER" id="PTHR45712:SF22">
    <property type="entry name" value="INSULIN-LIKE GROWTH FACTOR-BINDING PROTEIN COMPLEX ACID LABILE SUBUNIT"/>
    <property type="match status" value="1"/>
</dbReference>
<dbReference type="Gene3D" id="3.80.10.10">
    <property type="entry name" value="Ribonuclease Inhibitor"/>
    <property type="match status" value="1"/>
</dbReference>
<dbReference type="InterPro" id="IPR050333">
    <property type="entry name" value="SLRP"/>
</dbReference>
<evidence type="ECO:0000313" key="3">
    <source>
        <dbReference type="EMBL" id="RDB37086.1"/>
    </source>
</evidence>
<keyword evidence="2" id="KW-0677">Repeat</keyword>
<protein>
    <submittedName>
        <fullName evidence="3">Leucine-rich repeat domain-containing protein</fullName>
    </submittedName>
</protein>
<dbReference type="InterPro" id="IPR003591">
    <property type="entry name" value="Leu-rich_rpt_typical-subtyp"/>
</dbReference>
<evidence type="ECO:0000256" key="1">
    <source>
        <dbReference type="ARBA" id="ARBA00022614"/>
    </source>
</evidence>
<dbReference type="SMART" id="SM00369">
    <property type="entry name" value="LRR_TYP"/>
    <property type="match status" value="3"/>
</dbReference>
<comment type="caution">
    <text evidence="3">The sequence shown here is derived from an EMBL/GenBank/DDBJ whole genome shotgun (WGS) entry which is preliminary data.</text>
</comment>
<dbReference type="PANTHER" id="PTHR45712">
    <property type="entry name" value="AGAP008170-PA"/>
    <property type="match status" value="1"/>
</dbReference>
<reference evidence="3" key="1">
    <citation type="submission" date="2018-04" db="EMBL/GenBank/DDBJ databases">
        <title>Draft genome sequence of the Candidatus Spirobacillus cienkowskii, a pathogen of freshwater Daphnia species, reconstructed from hemolymph metagenomic reads.</title>
        <authorList>
            <person name="Bresciani L."/>
            <person name="Lemos L.N."/>
            <person name="Wale N."/>
            <person name="Lin J.Y."/>
            <person name="Fernandes G.R."/>
            <person name="Duffy M.A."/>
            <person name="Rodrigues J.M."/>
        </authorList>
    </citation>
    <scope>NUCLEOTIDE SEQUENCE [LARGE SCALE GENOMIC DNA]</scope>
    <source>
        <strain evidence="3">Binning01</strain>
    </source>
</reference>
<dbReference type="SUPFAM" id="SSF52058">
    <property type="entry name" value="L domain-like"/>
    <property type="match status" value="1"/>
</dbReference>
<organism evidence="3 4">
    <name type="scientific">Spirobacillus cienkowskii</name>
    <dbReference type="NCBI Taxonomy" id="495820"/>
    <lineage>
        <taxon>Bacteria</taxon>
        <taxon>Pseudomonadati</taxon>
        <taxon>Bdellovibrionota</taxon>
        <taxon>Oligoflexia</taxon>
        <taxon>Silvanigrellales</taxon>
        <taxon>Spirobacillus</taxon>
    </lineage>
</organism>
<keyword evidence="1" id="KW-0433">Leucine-rich repeat</keyword>
<gene>
    <name evidence="3" type="ORF">DCC88_01670</name>
</gene>